<dbReference type="FunFam" id="3.30.1490.120:FF:000004">
    <property type="entry name" value="RNA polymerase I subunit Rpa43"/>
    <property type="match status" value="1"/>
</dbReference>
<gene>
    <name evidence="9" type="ORF">P153DRAFT_336421</name>
</gene>
<dbReference type="Proteomes" id="UP000799771">
    <property type="component" value="Unassembled WGS sequence"/>
</dbReference>
<dbReference type="InterPro" id="IPR041178">
    <property type="entry name" value="RPA43_OB"/>
</dbReference>
<evidence type="ECO:0000256" key="3">
    <source>
        <dbReference type="ARBA" id="ARBA00022478"/>
    </source>
</evidence>
<dbReference type="GeneID" id="54406128"/>
<comment type="similarity">
    <text evidence="2">Belongs to the eukaryotic RPA43 RNA polymerase subunit family.</text>
</comment>
<keyword evidence="3" id="KW-0240">DNA-directed RNA polymerase</keyword>
<dbReference type="Gene3D" id="3.30.1490.120">
    <property type="entry name" value="RNA polymerase Rpb7-like, N-terminal domain"/>
    <property type="match status" value="1"/>
</dbReference>
<evidence type="ECO:0000256" key="4">
    <source>
        <dbReference type="ARBA" id="ARBA00022553"/>
    </source>
</evidence>
<protein>
    <recommendedName>
        <fullName evidence="7">DNA-directed RNA polymerase I subunit RPA43</fullName>
    </recommendedName>
</protein>
<evidence type="ECO:0000256" key="7">
    <source>
        <dbReference type="ARBA" id="ARBA00073455"/>
    </source>
</evidence>
<reference evidence="9" key="1">
    <citation type="journal article" date="2020" name="Stud. Mycol.">
        <title>101 Dothideomycetes genomes: a test case for predicting lifestyles and emergence of pathogens.</title>
        <authorList>
            <person name="Haridas S."/>
            <person name="Albert R."/>
            <person name="Binder M."/>
            <person name="Bloem J."/>
            <person name="Labutti K."/>
            <person name="Salamov A."/>
            <person name="Andreopoulos B."/>
            <person name="Baker S."/>
            <person name="Barry K."/>
            <person name="Bills G."/>
            <person name="Bluhm B."/>
            <person name="Cannon C."/>
            <person name="Castanera R."/>
            <person name="Culley D."/>
            <person name="Daum C."/>
            <person name="Ezra D."/>
            <person name="Gonzalez J."/>
            <person name="Henrissat B."/>
            <person name="Kuo A."/>
            <person name="Liang C."/>
            <person name="Lipzen A."/>
            <person name="Lutzoni F."/>
            <person name="Magnuson J."/>
            <person name="Mondo S."/>
            <person name="Nolan M."/>
            <person name="Ohm R."/>
            <person name="Pangilinan J."/>
            <person name="Park H.-J."/>
            <person name="Ramirez L."/>
            <person name="Alfaro M."/>
            <person name="Sun H."/>
            <person name="Tritt A."/>
            <person name="Yoshinaga Y."/>
            <person name="Zwiers L.-H."/>
            <person name="Turgeon B."/>
            <person name="Goodwin S."/>
            <person name="Spatafora J."/>
            <person name="Crous P."/>
            <person name="Grigoriev I."/>
        </authorList>
    </citation>
    <scope>NUCLEOTIDE SEQUENCE</scope>
    <source>
        <strain evidence="9">CBS 119687</strain>
    </source>
</reference>
<dbReference type="InterPro" id="IPR036898">
    <property type="entry name" value="RNA_pol_Rpb7-like_N_sf"/>
</dbReference>
<accession>A0A6A6AJ10</accession>
<dbReference type="GO" id="GO:0006362">
    <property type="term" value="P:transcription elongation by RNA polymerase I"/>
    <property type="evidence" value="ECO:0007669"/>
    <property type="project" value="UniProtKB-ARBA"/>
</dbReference>
<dbReference type="EMBL" id="ML977502">
    <property type="protein sequence ID" value="KAF2131790.1"/>
    <property type="molecule type" value="Genomic_DNA"/>
</dbReference>
<keyword evidence="5" id="KW-0804">Transcription</keyword>
<evidence type="ECO:0000313" key="10">
    <source>
        <dbReference type="Proteomes" id="UP000799771"/>
    </source>
</evidence>
<sequence>MAPIQAQDEDASLLHIERISQYVSLSPASLATPLPSLCACIFSPLLLSYFPPAKGIVLAYEDVSLSSSPPSKTTPTNDNDPPLLLLKHIDEYTAPFLWATASFLVFRPRTGARVPARITHQSRTHITLAHLNTFPISVLKDCLPAEWVWEQTEQGRVSKGWDGRIADEGGRWVDGEGTPVEGEMRVWIRGVEGRMDGRGKGKGFLRLEGSLVKDGDVRGKGKKGKGREVLAGDQVELVG</sequence>
<dbReference type="Gene3D" id="2.40.50.1060">
    <property type="match status" value="1"/>
</dbReference>
<comment type="subcellular location">
    <subcellularLocation>
        <location evidence="1">Nucleus</location>
        <location evidence="1">Nucleolus</location>
    </subcellularLocation>
</comment>
<evidence type="ECO:0000256" key="1">
    <source>
        <dbReference type="ARBA" id="ARBA00004604"/>
    </source>
</evidence>
<dbReference type="GO" id="GO:0006361">
    <property type="term" value="P:transcription initiation at RNA polymerase I promoter"/>
    <property type="evidence" value="ECO:0007669"/>
    <property type="project" value="UniProtKB-ARBA"/>
</dbReference>
<name>A0A6A6AJ10_9PLEO</name>
<dbReference type="Pfam" id="PF17875">
    <property type="entry name" value="RPA43_OB"/>
    <property type="match status" value="1"/>
</dbReference>
<dbReference type="OrthoDB" id="10250504at2759"/>
<dbReference type="AlphaFoldDB" id="A0A6A6AJ10"/>
<evidence type="ECO:0000256" key="5">
    <source>
        <dbReference type="ARBA" id="ARBA00023163"/>
    </source>
</evidence>
<evidence type="ECO:0000256" key="2">
    <source>
        <dbReference type="ARBA" id="ARBA00005930"/>
    </source>
</evidence>
<evidence type="ECO:0000256" key="6">
    <source>
        <dbReference type="ARBA" id="ARBA00023242"/>
    </source>
</evidence>
<dbReference type="RefSeq" id="XP_033526177.1">
    <property type="nucleotide sequence ID" value="XM_033665696.1"/>
</dbReference>
<keyword evidence="10" id="KW-1185">Reference proteome</keyword>
<feature type="domain" description="RPA43 OB" evidence="8">
    <location>
        <begin position="108"/>
        <end position="211"/>
    </location>
</feature>
<organism evidence="9 10">
    <name type="scientific">Dothidotthia symphoricarpi CBS 119687</name>
    <dbReference type="NCBI Taxonomy" id="1392245"/>
    <lineage>
        <taxon>Eukaryota</taxon>
        <taxon>Fungi</taxon>
        <taxon>Dikarya</taxon>
        <taxon>Ascomycota</taxon>
        <taxon>Pezizomycotina</taxon>
        <taxon>Dothideomycetes</taxon>
        <taxon>Pleosporomycetidae</taxon>
        <taxon>Pleosporales</taxon>
        <taxon>Dothidotthiaceae</taxon>
        <taxon>Dothidotthia</taxon>
    </lineage>
</organism>
<keyword evidence="4" id="KW-0597">Phosphoprotein</keyword>
<evidence type="ECO:0000313" key="9">
    <source>
        <dbReference type="EMBL" id="KAF2131790.1"/>
    </source>
</evidence>
<proteinExistence type="inferred from homology"/>
<keyword evidence="6" id="KW-0539">Nucleus</keyword>
<evidence type="ECO:0000259" key="8">
    <source>
        <dbReference type="Pfam" id="PF17875"/>
    </source>
</evidence>
<dbReference type="GO" id="GO:0005736">
    <property type="term" value="C:RNA polymerase I complex"/>
    <property type="evidence" value="ECO:0007669"/>
    <property type="project" value="UniProtKB-ARBA"/>
</dbReference>